<sequence length="58" mass="6258">MSPDHHGQAVSLDLILGPHLAAAVIRRTATVLQHDDLLPEHTTGTCLLVVLSRVQARL</sequence>
<protein>
    <submittedName>
        <fullName evidence="1">Uncharacterized protein</fullName>
    </submittedName>
</protein>
<reference evidence="2" key="1">
    <citation type="journal article" date="2019" name="Int. J. Syst. Evol. Microbiol.">
        <title>The Global Catalogue of Microorganisms (GCM) 10K type strain sequencing project: providing services to taxonomists for standard genome sequencing and annotation.</title>
        <authorList>
            <consortium name="The Broad Institute Genomics Platform"/>
            <consortium name="The Broad Institute Genome Sequencing Center for Infectious Disease"/>
            <person name="Wu L."/>
            <person name="Ma J."/>
        </authorList>
    </citation>
    <scope>NUCLEOTIDE SEQUENCE [LARGE SCALE GENOMIC DNA]</scope>
    <source>
        <strain evidence="2">CGMCC 4.1469</strain>
    </source>
</reference>
<name>A0ABW1F476_9ACTN</name>
<keyword evidence="2" id="KW-1185">Reference proteome</keyword>
<organism evidence="1 2">
    <name type="scientific">Kitasatospora aburaviensis</name>
    <dbReference type="NCBI Taxonomy" id="67265"/>
    <lineage>
        <taxon>Bacteria</taxon>
        <taxon>Bacillati</taxon>
        <taxon>Actinomycetota</taxon>
        <taxon>Actinomycetes</taxon>
        <taxon>Kitasatosporales</taxon>
        <taxon>Streptomycetaceae</taxon>
        <taxon>Kitasatospora</taxon>
    </lineage>
</organism>
<evidence type="ECO:0000313" key="2">
    <source>
        <dbReference type="Proteomes" id="UP001596067"/>
    </source>
</evidence>
<proteinExistence type="predicted"/>
<gene>
    <name evidence="1" type="ORF">ACFP0N_24495</name>
</gene>
<comment type="caution">
    <text evidence="1">The sequence shown here is derived from an EMBL/GenBank/DDBJ whole genome shotgun (WGS) entry which is preliminary data.</text>
</comment>
<evidence type="ECO:0000313" key="1">
    <source>
        <dbReference type="EMBL" id="MFC5888128.1"/>
    </source>
</evidence>
<dbReference type="RefSeq" id="WP_345329146.1">
    <property type="nucleotide sequence ID" value="NZ_BAAAVH010000069.1"/>
</dbReference>
<accession>A0ABW1F476</accession>
<dbReference type="Proteomes" id="UP001596067">
    <property type="component" value="Unassembled WGS sequence"/>
</dbReference>
<dbReference type="EMBL" id="JBHSOD010000035">
    <property type="protein sequence ID" value="MFC5888128.1"/>
    <property type="molecule type" value="Genomic_DNA"/>
</dbReference>